<feature type="transmembrane region" description="Helical" evidence="2">
    <location>
        <begin position="12"/>
        <end position="33"/>
    </location>
</feature>
<keyword evidence="2" id="KW-0812">Transmembrane</keyword>
<name>A0ABV9E0C0_9ACTN</name>
<feature type="region of interest" description="Disordered" evidence="1">
    <location>
        <begin position="133"/>
        <end position="162"/>
    </location>
</feature>
<reference evidence="4" key="1">
    <citation type="journal article" date="2019" name="Int. J. Syst. Evol. Microbiol.">
        <title>The Global Catalogue of Microorganisms (GCM) 10K type strain sequencing project: providing services to taxonomists for standard genome sequencing and annotation.</title>
        <authorList>
            <consortium name="The Broad Institute Genomics Platform"/>
            <consortium name="The Broad Institute Genome Sequencing Center for Infectious Disease"/>
            <person name="Wu L."/>
            <person name="Ma J."/>
        </authorList>
    </citation>
    <scope>NUCLEOTIDE SEQUENCE [LARGE SCALE GENOMIC DNA]</scope>
    <source>
        <strain evidence="4">XZYJ18</strain>
    </source>
</reference>
<feature type="compositionally biased region" description="Low complexity" evidence="1">
    <location>
        <begin position="43"/>
        <end position="59"/>
    </location>
</feature>
<feature type="transmembrane region" description="Helical" evidence="2">
    <location>
        <begin position="111"/>
        <end position="131"/>
    </location>
</feature>
<evidence type="ECO:0000313" key="4">
    <source>
        <dbReference type="Proteomes" id="UP001595923"/>
    </source>
</evidence>
<dbReference type="RefSeq" id="WP_378577781.1">
    <property type="nucleotide sequence ID" value="NZ_JBHSFQ010000025.1"/>
</dbReference>
<accession>A0ABV9E0C0</accession>
<dbReference type="Pfam" id="PF19650">
    <property type="entry name" value="DUF6153"/>
    <property type="match status" value="1"/>
</dbReference>
<evidence type="ECO:0000313" key="3">
    <source>
        <dbReference type="EMBL" id="MFC4564560.1"/>
    </source>
</evidence>
<sequence>MISTAHPRRSAPLWARLVLLLCVVVGVGAMHTLGHLHSDHESGSSAQAMTAPAAAPADGSADRGEAADSAAPGERDGAGDSTGAGHMAAAAPDEGGGSDAPMPLDPTSVCLAFGGLALALLWVVTGAFRHWPGRTSPARTRPLPQSAVAGRPPRRPPSLSALQVLRV</sequence>
<keyword evidence="2" id="KW-0472">Membrane</keyword>
<proteinExistence type="predicted"/>
<gene>
    <name evidence="3" type="ORF">ACFO4E_22105</name>
</gene>
<keyword evidence="4" id="KW-1185">Reference proteome</keyword>
<dbReference type="Proteomes" id="UP001595923">
    <property type="component" value="Unassembled WGS sequence"/>
</dbReference>
<evidence type="ECO:0000256" key="1">
    <source>
        <dbReference type="SAM" id="MobiDB-lite"/>
    </source>
</evidence>
<dbReference type="InterPro" id="IPR046151">
    <property type="entry name" value="DUF6153"/>
</dbReference>
<protein>
    <submittedName>
        <fullName evidence="3">Uncharacterized protein</fullName>
    </submittedName>
</protein>
<organism evidence="3 4">
    <name type="scientific">Nocardiopsis mangrovi</name>
    <dbReference type="NCBI Taxonomy" id="1179818"/>
    <lineage>
        <taxon>Bacteria</taxon>
        <taxon>Bacillati</taxon>
        <taxon>Actinomycetota</taxon>
        <taxon>Actinomycetes</taxon>
        <taxon>Streptosporangiales</taxon>
        <taxon>Nocardiopsidaceae</taxon>
        <taxon>Nocardiopsis</taxon>
    </lineage>
</organism>
<dbReference type="EMBL" id="JBHSFQ010000025">
    <property type="protein sequence ID" value="MFC4564560.1"/>
    <property type="molecule type" value="Genomic_DNA"/>
</dbReference>
<comment type="caution">
    <text evidence="3">The sequence shown here is derived from an EMBL/GenBank/DDBJ whole genome shotgun (WGS) entry which is preliminary data.</text>
</comment>
<evidence type="ECO:0000256" key="2">
    <source>
        <dbReference type="SAM" id="Phobius"/>
    </source>
</evidence>
<keyword evidence="2" id="KW-1133">Transmembrane helix</keyword>
<feature type="region of interest" description="Disordered" evidence="1">
    <location>
        <begin position="38"/>
        <end position="102"/>
    </location>
</feature>